<protein>
    <submittedName>
        <fullName evidence="1">Uncharacterized protein</fullName>
    </submittedName>
</protein>
<dbReference type="Proteomes" id="UP000576792">
    <property type="component" value="Unassembled WGS sequence"/>
</dbReference>
<comment type="caution">
    <text evidence="1">The sequence shown here is derived from an EMBL/GenBank/DDBJ whole genome shotgun (WGS) entry which is preliminary data.</text>
</comment>
<keyword evidence="2" id="KW-1185">Reference proteome</keyword>
<dbReference type="AlphaFoldDB" id="A0A846RPC9"/>
<dbReference type="EMBL" id="JAATJN010000001">
    <property type="protein sequence ID" value="NJC55599.1"/>
    <property type="molecule type" value="Genomic_DNA"/>
</dbReference>
<proteinExistence type="predicted"/>
<evidence type="ECO:0000313" key="2">
    <source>
        <dbReference type="Proteomes" id="UP000576792"/>
    </source>
</evidence>
<name>A0A846RPC9_9MICO</name>
<organism evidence="1 2">
    <name type="scientific">Brevibacterium marinum</name>
    <dbReference type="NCBI Taxonomy" id="418643"/>
    <lineage>
        <taxon>Bacteria</taxon>
        <taxon>Bacillati</taxon>
        <taxon>Actinomycetota</taxon>
        <taxon>Actinomycetes</taxon>
        <taxon>Micrococcales</taxon>
        <taxon>Brevibacteriaceae</taxon>
        <taxon>Brevibacterium</taxon>
    </lineage>
</organism>
<accession>A0A846RPC9</accession>
<sequence length="103" mass="11095">MARLLPHDDRLKYADLSDTVDKFAQLIFIEGCPGLARVRINQVHPDFAELSIRNRIDAGLYLIVVSGRGRVAGAIAFAPGFTDTGLVGPPGNFSCSIVGGRLR</sequence>
<gene>
    <name evidence="1" type="ORF">BKA07_000634</name>
</gene>
<evidence type="ECO:0000313" key="1">
    <source>
        <dbReference type="EMBL" id="NJC55599.1"/>
    </source>
</evidence>
<reference evidence="1 2" key="1">
    <citation type="submission" date="2020-03" db="EMBL/GenBank/DDBJ databases">
        <title>Sequencing the genomes of 1000 actinobacteria strains.</title>
        <authorList>
            <person name="Klenk H.-P."/>
        </authorList>
    </citation>
    <scope>NUCLEOTIDE SEQUENCE [LARGE SCALE GENOMIC DNA]</scope>
    <source>
        <strain evidence="1 2">DSM 18964</strain>
    </source>
</reference>